<sequence length="166" mass="18451">MISCVSDQESAQVIYDRDIAAINDYIEANNLTNVKEYNDPTYGIRIIWQEVSDSGVEIELGDTLVVDYTGKLLSDRVFDSSIETVARDNNIYTSSREYIPLKFRLGLGSLIFGFEYGIAQMEEGDKATVFIPSDSGYGRNSNGDIPANSPLIFEMDLKEVIPGPTE</sequence>
<evidence type="ECO:0000259" key="6">
    <source>
        <dbReference type="PROSITE" id="PS50059"/>
    </source>
</evidence>
<dbReference type="InterPro" id="IPR046357">
    <property type="entry name" value="PPIase_dom_sf"/>
</dbReference>
<dbReference type="InterPro" id="IPR001179">
    <property type="entry name" value="PPIase_FKBP_dom"/>
</dbReference>
<gene>
    <name evidence="7" type="ORF">ALPR1_01685</name>
</gene>
<dbReference type="Proteomes" id="UP000003919">
    <property type="component" value="Unassembled WGS sequence"/>
</dbReference>
<name>A3HUU0_9BACT</name>
<dbReference type="PANTHER" id="PTHR45779:SF7">
    <property type="entry name" value="PEPTIDYLPROLYL ISOMERASE"/>
    <property type="match status" value="1"/>
</dbReference>
<dbReference type="InterPro" id="IPR044609">
    <property type="entry name" value="FKBP2/11"/>
</dbReference>
<accession>A3HUU0</accession>
<feature type="domain" description="PPIase FKBP-type" evidence="6">
    <location>
        <begin position="61"/>
        <end position="161"/>
    </location>
</feature>
<dbReference type="SUPFAM" id="SSF54534">
    <property type="entry name" value="FKBP-like"/>
    <property type="match status" value="1"/>
</dbReference>
<dbReference type="EC" id="5.2.1.8" evidence="5"/>
<evidence type="ECO:0000256" key="1">
    <source>
        <dbReference type="ARBA" id="ARBA00000971"/>
    </source>
</evidence>
<dbReference type="EMBL" id="AAXU02000001">
    <property type="protein sequence ID" value="EAZ81912.2"/>
    <property type="molecule type" value="Genomic_DNA"/>
</dbReference>
<keyword evidence="3 4" id="KW-0413">Isomerase</keyword>
<dbReference type="HOGENOM" id="CLU_013615_7_2_10"/>
<evidence type="ECO:0000256" key="4">
    <source>
        <dbReference type="PROSITE-ProRule" id="PRU00277"/>
    </source>
</evidence>
<evidence type="ECO:0000256" key="2">
    <source>
        <dbReference type="ARBA" id="ARBA00023110"/>
    </source>
</evidence>
<comment type="catalytic activity">
    <reaction evidence="1 4 5">
        <text>[protein]-peptidylproline (omega=180) = [protein]-peptidylproline (omega=0)</text>
        <dbReference type="Rhea" id="RHEA:16237"/>
        <dbReference type="Rhea" id="RHEA-COMP:10747"/>
        <dbReference type="Rhea" id="RHEA-COMP:10748"/>
        <dbReference type="ChEBI" id="CHEBI:83833"/>
        <dbReference type="ChEBI" id="CHEBI:83834"/>
        <dbReference type="EC" id="5.2.1.8"/>
    </reaction>
</comment>
<evidence type="ECO:0000256" key="3">
    <source>
        <dbReference type="ARBA" id="ARBA00023235"/>
    </source>
</evidence>
<evidence type="ECO:0000313" key="7">
    <source>
        <dbReference type="EMBL" id="EAZ81912.2"/>
    </source>
</evidence>
<comment type="caution">
    <text evidence="7">The sequence shown here is derived from an EMBL/GenBank/DDBJ whole genome shotgun (WGS) entry which is preliminary data.</text>
</comment>
<dbReference type="STRING" id="388413.ALPR1_01685"/>
<dbReference type="GO" id="GO:0003755">
    <property type="term" value="F:peptidyl-prolyl cis-trans isomerase activity"/>
    <property type="evidence" value="ECO:0007669"/>
    <property type="project" value="UniProtKB-UniRule"/>
</dbReference>
<evidence type="ECO:0000313" key="8">
    <source>
        <dbReference type="Proteomes" id="UP000003919"/>
    </source>
</evidence>
<evidence type="ECO:0000256" key="5">
    <source>
        <dbReference type="RuleBase" id="RU003915"/>
    </source>
</evidence>
<dbReference type="AlphaFoldDB" id="A3HUU0"/>
<dbReference type="PROSITE" id="PS50059">
    <property type="entry name" value="FKBP_PPIASE"/>
    <property type="match status" value="1"/>
</dbReference>
<reference evidence="7 8" key="1">
    <citation type="journal article" date="2011" name="J. Bacteriol.">
        <title>Complete genome sequence of Algoriphagus sp. PR1, bacterial prey of a colony-forming choanoflagellate.</title>
        <authorList>
            <person name="Alegado R.A."/>
            <person name="Ferriera S."/>
            <person name="Nusbaum C."/>
            <person name="Young S.K."/>
            <person name="Zeng Q."/>
            <person name="Imamovic A."/>
            <person name="Fairclough S.R."/>
            <person name="King N."/>
        </authorList>
    </citation>
    <scope>NUCLEOTIDE SEQUENCE [LARGE SCALE GENOMIC DNA]</scope>
    <source>
        <strain evidence="7 8">PR1</strain>
    </source>
</reference>
<keyword evidence="8" id="KW-1185">Reference proteome</keyword>
<dbReference type="eggNOG" id="COG0545">
    <property type="taxonomic scope" value="Bacteria"/>
</dbReference>
<protein>
    <recommendedName>
        <fullName evidence="5">Peptidyl-prolyl cis-trans isomerase</fullName>
        <ecNumber evidence="5">5.2.1.8</ecNumber>
    </recommendedName>
</protein>
<dbReference type="Pfam" id="PF00254">
    <property type="entry name" value="FKBP_C"/>
    <property type="match status" value="1"/>
</dbReference>
<organism evidence="7 8">
    <name type="scientific">Algoriphagus machipongonensis</name>
    <dbReference type="NCBI Taxonomy" id="388413"/>
    <lineage>
        <taxon>Bacteria</taxon>
        <taxon>Pseudomonadati</taxon>
        <taxon>Bacteroidota</taxon>
        <taxon>Cytophagia</taxon>
        <taxon>Cytophagales</taxon>
        <taxon>Cyclobacteriaceae</taxon>
        <taxon>Algoriphagus</taxon>
    </lineage>
</organism>
<keyword evidence="2 4" id="KW-0697">Rotamase</keyword>
<dbReference type="PANTHER" id="PTHR45779">
    <property type="entry name" value="PEPTIDYLPROLYL ISOMERASE"/>
    <property type="match status" value="1"/>
</dbReference>
<dbReference type="Gene3D" id="3.10.50.40">
    <property type="match status" value="1"/>
</dbReference>
<comment type="similarity">
    <text evidence="5">Belongs to the FKBP-type PPIase family.</text>
</comment>
<proteinExistence type="inferred from homology"/>